<sequence>MASGVAVNPACIEEFLSLKLGKKIKYVIFLISSDCKEICVEKTSDSDSYDDFLADLPPQSCRYAVYDFQFEMGEGTRNKLCFITWSPDSAKIKDKMLYASSKEALRRALVGIGVEVQGTDISEVAYDSVLEKATRR</sequence>
<comment type="similarity">
    <text evidence="2">Belongs to the actin-binding proteins ADF family.</text>
</comment>
<dbReference type="OrthoDB" id="10249245at2759"/>
<evidence type="ECO:0000256" key="1">
    <source>
        <dbReference type="ARBA" id="ARBA00004109"/>
    </source>
</evidence>
<keyword evidence="8" id="KW-1185">Reference proteome</keyword>
<gene>
    <name evidence="7" type="ORF">O181_004961</name>
</gene>
<dbReference type="CDD" id="cd11286">
    <property type="entry name" value="ADF_cofilin_like"/>
    <property type="match status" value="1"/>
</dbReference>
<evidence type="ECO:0000313" key="8">
    <source>
        <dbReference type="Proteomes" id="UP000765509"/>
    </source>
</evidence>
<dbReference type="GO" id="GO:0016363">
    <property type="term" value="C:nuclear matrix"/>
    <property type="evidence" value="ECO:0007669"/>
    <property type="project" value="UniProtKB-SubCell"/>
</dbReference>
<evidence type="ECO:0000313" key="7">
    <source>
        <dbReference type="EMBL" id="MBW0465246.1"/>
    </source>
</evidence>
<dbReference type="InterPro" id="IPR017904">
    <property type="entry name" value="ADF/Cofilin"/>
</dbReference>
<comment type="subcellular location">
    <subcellularLocation>
        <location evidence="1">Nucleus matrix</location>
    </subcellularLocation>
</comment>
<dbReference type="Pfam" id="PF00241">
    <property type="entry name" value="Cofilin_ADF"/>
    <property type="match status" value="1"/>
</dbReference>
<protein>
    <recommendedName>
        <fullName evidence="3">Cofilin</fullName>
    </recommendedName>
    <alternativeName>
        <fullName evidence="5">Actin-depolymerizing factor 1</fullName>
    </alternativeName>
</protein>
<evidence type="ECO:0000256" key="5">
    <source>
        <dbReference type="ARBA" id="ARBA00032427"/>
    </source>
</evidence>
<organism evidence="7 8">
    <name type="scientific">Austropuccinia psidii MF-1</name>
    <dbReference type="NCBI Taxonomy" id="1389203"/>
    <lineage>
        <taxon>Eukaryota</taxon>
        <taxon>Fungi</taxon>
        <taxon>Dikarya</taxon>
        <taxon>Basidiomycota</taxon>
        <taxon>Pucciniomycotina</taxon>
        <taxon>Pucciniomycetes</taxon>
        <taxon>Pucciniales</taxon>
        <taxon>Sphaerophragmiaceae</taxon>
        <taxon>Austropuccinia</taxon>
    </lineage>
</organism>
<keyword evidence="4" id="KW-0009">Actin-binding</keyword>
<dbReference type="InterPro" id="IPR029006">
    <property type="entry name" value="ADF-H/Gelsolin-like_dom_sf"/>
</dbReference>
<accession>A0A9Q3BHZ3</accession>
<dbReference type="EMBL" id="AVOT02000987">
    <property type="protein sequence ID" value="MBW0465246.1"/>
    <property type="molecule type" value="Genomic_DNA"/>
</dbReference>
<evidence type="ECO:0000256" key="3">
    <source>
        <dbReference type="ARBA" id="ARBA00015630"/>
    </source>
</evidence>
<dbReference type="PROSITE" id="PS51263">
    <property type="entry name" value="ADF_H"/>
    <property type="match status" value="1"/>
</dbReference>
<dbReference type="GO" id="GO:0015629">
    <property type="term" value="C:actin cytoskeleton"/>
    <property type="evidence" value="ECO:0007669"/>
    <property type="project" value="InterPro"/>
</dbReference>
<dbReference type="Gene3D" id="3.40.20.10">
    <property type="entry name" value="Severin"/>
    <property type="match status" value="1"/>
</dbReference>
<dbReference type="GO" id="GO:0030042">
    <property type="term" value="P:actin filament depolymerization"/>
    <property type="evidence" value="ECO:0007669"/>
    <property type="project" value="InterPro"/>
</dbReference>
<dbReference type="AlphaFoldDB" id="A0A9Q3BHZ3"/>
<dbReference type="GO" id="GO:0003779">
    <property type="term" value="F:actin binding"/>
    <property type="evidence" value="ECO:0007669"/>
    <property type="project" value="UniProtKB-KW"/>
</dbReference>
<comment type="caution">
    <text evidence="7">The sequence shown here is derived from an EMBL/GenBank/DDBJ whole genome shotgun (WGS) entry which is preliminary data.</text>
</comment>
<name>A0A9Q3BHZ3_9BASI</name>
<feature type="domain" description="ADF-H" evidence="6">
    <location>
        <begin position="4"/>
        <end position="134"/>
    </location>
</feature>
<evidence type="ECO:0000256" key="4">
    <source>
        <dbReference type="ARBA" id="ARBA00023203"/>
    </source>
</evidence>
<dbReference type="PRINTS" id="PR00006">
    <property type="entry name" value="COFILIN"/>
</dbReference>
<evidence type="ECO:0000256" key="2">
    <source>
        <dbReference type="ARBA" id="ARBA00006844"/>
    </source>
</evidence>
<proteinExistence type="inferred from homology"/>
<dbReference type="SMART" id="SM00102">
    <property type="entry name" value="ADF"/>
    <property type="match status" value="1"/>
</dbReference>
<dbReference type="InterPro" id="IPR002108">
    <property type="entry name" value="ADF-H"/>
</dbReference>
<dbReference type="SUPFAM" id="SSF55753">
    <property type="entry name" value="Actin depolymerizing proteins"/>
    <property type="match status" value="1"/>
</dbReference>
<reference evidence="7" key="1">
    <citation type="submission" date="2021-03" db="EMBL/GenBank/DDBJ databases">
        <title>Draft genome sequence of rust myrtle Austropuccinia psidii MF-1, a brazilian biotype.</title>
        <authorList>
            <person name="Quecine M.C."/>
            <person name="Pachon D.M.R."/>
            <person name="Bonatelli M.L."/>
            <person name="Correr F.H."/>
            <person name="Franceschini L.M."/>
            <person name="Leite T.F."/>
            <person name="Margarido G.R.A."/>
            <person name="Almeida C.A."/>
            <person name="Ferrarezi J.A."/>
            <person name="Labate C.A."/>
        </authorList>
    </citation>
    <scope>NUCLEOTIDE SEQUENCE</scope>
    <source>
        <strain evidence="7">MF-1</strain>
    </source>
</reference>
<dbReference type="Proteomes" id="UP000765509">
    <property type="component" value="Unassembled WGS sequence"/>
</dbReference>
<evidence type="ECO:0000259" key="6">
    <source>
        <dbReference type="PROSITE" id="PS51263"/>
    </source>
</evidence>
<dbReference type="PANTHER" id="PTHR11913">
    <property type="entry name" value="COFILIN-RELATED"/>
    <property type="match status" value="1"/>
</dbReference>